<keyword evidence="3" id="KW-0413">Isomerase</keyword>
<proteinExistence type="inferred from homology"/>
<feature type="region of interest" description="Disordered" evidence="5">
    <location>
        <begin position="540"/>
        <end position="559"/>
    </location>
</feature>
<protein>
    <recommendedName>
        <fullName evidence="6">Pseudouridine synthase I TruA alpha/beta domain-containing protein</fullName>
    </recommendedName>
</protein>
<dbReference type="InterPro" id="IPR020094">
    <property type="entry name" value="TruA/RsuA/RluB/E/F_N"/>
</dbReference>
<dbReference type="GO" id="GO:1990481">
    <property type="term" value="P:mRNA pseudouridine synthesis"/>
    <property type="evidence" value="ECO:0007669"/>
    <property type="project" value="TreeGrafter"/>
</dbReference>
<comment type="caution">
    <text evidence="7">The sequence shown here is derived from an EMBL/GenBank/DDBJ whole genome shotgun (WGS) entry which is preliminary data.</text>
</comment>
<dbReference type="Pfam" id="PF01416">
    <property type="entry name" value="PseudoU_synth_1"/>
    <property type="match status" value="1"/>
</dbReference>
<evidence type="ECO:0000256" key="4">
    <source>
        <dbReference type="SAM" id="Coils"/>
    </source>
</evidence>
<evidence type="ECO:0000313" key="8">
    <source>
        <dbReference type="Proteomes" id="UP000237144"/>
    </source>
</evidence>
<dbReference type="AlphaFoldDB" id="A0A2S5BAG6"/>
<dbReference type="OrthoDB" id="25767at2759"/>
<feature type="compositionally biased region" description="Basic and acidic residues" evidence="5">
    <location>
        <begin position="172"/>
        <end position="182"/>
    </location>
</feature>
<dbReference type="InterPro" id="IPR020097">
    <property type="entry name" value="PsdUridine_synth_TruA_a/b_dom"/>
</dbReference>
<dbReference type="GO" id="GO:0003723">
    <property type="term" value="F:RNA binding"/>
    <property type="evidence" value="ECO:0007669"/>
    <property type="project" value="InterPro"/>
</dbReference>
<name>A0A2S5BAG6_9BASI</name>
<dbReference type="Proteomes" id="UP000237144">
    <property type="component" value="Unassembled WGS sequence"/>
</dbReference>
<dbReference type="SUPFAM" id="SSF55120">
    <property type="entry name" value="Pseudouridine synthase"/>
    <property type="match status" value="1"/>
</dbReference>
<feature type="coiled-coil region" evidence="4">
    <location>
        <begin position="11"/>
        <end position="38"/>
    </location>
</feature>
<evidence type="ECO:0000256" key="1">
    <source>
        <dbReference type="ARBA" id="ARBA00009375"/>
    </source>
</evidence>
<dbReference type="Gene3D" id="3.30.70.660">
    <property type="entry name" value="Pseudouridine synthase I, catalytic domain, C-terminal subdomain"/>
    <property type="match status" value="1"/>
</dbReference>
<accession>A0A2S5BAG6</accession>
<keyword evidence="4" id="KW-0175">Coiled coil</keyword>
<feature type="region of interest" description="Disordered" evidence="5">
    <location>
        <begin position="169"/>
        <end position="215"/>
    </location>
</feature>
<dbReference type="EMBL" id="PJQD01000035">
    <property type="protein sequence ID" value="POY73775.1"/>
    <property type="molecule type" value="Genomic_DNA"/>
</dbReference>
<dbReference type="PANTHER" id="PTHR11142:SF5">
    <property type="entry name" value="TRNA PSEUDOURIDINE(38_39) SYNTHASE"/>
    <property type="match status" value="1"/>
</dbReference>
<dbReference type="InterPro" id="IPR020095">
    <property type="entry name" value="PsdUridine_synth_TruA_C"/>
</dbReference>
<feature type="region of interest" description="Disordered" evidence="5">
    <location>
        <begin position="625"/>
        <end position="672"/>
    </location>
</feature>
<feature type="region of interest" description="Disordered" evidence="5">
    <location>
        <begin position="411"/>
        <end position="433"/>
    </location>
</feature>
<evidence type="ECO:0000313" key="7">
    <source>
        <dbReference type="EMBL" id="POY73775.1"/>
    </source>
</evidence>
<dbReference type="InterPro" id="IPR020103">
    <property type="entry name" value="PsdUridine_synth_cat_dom_sf"/>
</dbReference>
<sequence>MAAQLATKPDRARLLAQLRNVEAQLAKLDLEEQQQHEQPKPVAAAATKVQDVKLNKRARKALARQGETGPLPPSLASAPKRHIALLFSYEGWAHSGLAYQPKGVYTPLPTVEGCLLAALEKARLIEPIEEGEGFGCGFERCGRTDAGVSSSAQVVNLWVRSDLEDPMQVNGREIDPESVEGRRHARSRSRSRSRSPSSSDADSEPGQPTRAKKRNDVEIPYVTLLNKHLPPSIRIHAWSPVSATFSSRYSCIWRHYKYFFSTSPSSALLATRFDFGAAYQALDHGRYPEHATSDWRERLAGIDWHGLELDVDLMRDAVQRLVGEHDFRNFCKVDPPKQLPIHVRTVLSATIDPLEGEGDDMFVLNLRGGAFLYNQVRHIVAILFLVGARLEPPSIVDRLLWTSDRTPHTVATSAFSPPSSASADSSPTESDAPAVEVLDRKPGYQMASDLPLILWQCGFNSHEFTWRIDNVPLVGDVNADVLSYIDHNGRERQPVDRNETFRKQYLEMRETFLEAKLKSIALKHHLASFAFLAPTLPECDDPTSSNNDTSNARYTPLGAGHHLRSTSYIPLLKRQRAELPEVLNARWAAGRGKARMARREETRERCDREREANLKIREAAFELAEAANKRLQQEGGEGKSSDETRGRSPVGPAGSVGGTGATGTDTPIKGES</sequence>
<evidence type="ECO:0000256" key="2">
    <source>
        <dbReference type="ARBA" id="ARBA00022694"/>
    </source>
</evidence>
<reference evidence="7 8" key="1">
    <citation type="journal article" date="2018" name="Front. Microbiol.">
        <title>Prospects for Fungal Bioremediation of Acidic Radioactive Waste Sites: Characterization and Genome Sequence of Rhodotorula taiwanensis MD1149.</title>
        <authorList>
            <person name="Tkavc R."/>
            <person name="Matrosova V.Y."/>
            <person name="Grichenko O.E."/>
            <person name="Gostincar C."/>
            <person name="Volpe R.P."/>
            <person name="Klimenkova P."/>
            <person name="Gaidamakova E.K."/>
            <person name="Zhou C.E."/>
            <person name="Stewart B.J."/>
            <person name="Lyman M.G."/>
            <person name="Malfatti S.A."/>
            <person name="Rubinfeld B."/>
            <person name="Courtot M."/>
            <person name="Singh J."/>
            <person name="Dalgard C.L."/>
            <person name="Hamilton T."/>
            <person name="Frey K.G."/>
            <person name="Gunde-Cimerman N."/>
            <person name="Dugan L."/>
            <person name="Daly M.J."/>
        </authorList>
    </citation>
    <scope>NUCLEOTIDE SEQUENCE [LARGE SCALE GENOMIC DNA]</scope>
    <source>
        <strain evidence="7 8">MD1149</strain>
    </source>
</reference>
<evidence type="ECO:0000259" key="6">
    <source>
        <dbReference type="Pfam" id="PF01416"/>
    </source>
</evidence>
<dbReference type="GO" id="GO:0009982">
    <property type="term" value="F:pseudouridine synthase activity"/>
    <property type="evidence" value="ECO:0007669"/>
    <property type="project" value="InterPro"/>
</dbReference>
<feature type="compositionally biased region" description="Basic residues" evidence="5">
    <location>
        <begin position="183"/>
        <end position="193"/>
    </location>
</feature>
<feature type="compositionally biased region" description="Basic and acidic residues" evidence="5">
    <location>
        <begin position="627"/>
        <end position="646"/>
    </location>
</feature>
<keyword evidence="8" id="KW-1185">Reference proteome</keyword>
<dbReference type="PANTHER" id="PTHR11142">
    <property type="entry name" value="PSEUDOURIDYLATE SYNTHASE"/>
    <property type="match status" value="1"/>
</dbReference>
<dbReference type="GO" id="GO:0031119">
    <property type="term" value="P:tRNA pseudouridine synthesis"/>
    <property type="evidence" value="ECO:0007669"/>
    <property type="project" value="TreeGrafter"/>
</dbReference>
<comment type="similarity">
    <text evidence="1">Belongs to the tRNA pseudouridine synthase TruA family.</text>
</comment>
<organism evidence="7 8">
    <name type="scientific">Rhodotorula taiwanensis</name>
    <dbReference type="NCBI Taxonomy" id="741276"/>
    <lineage>
        <taxon>Eukaryota</taxon>
        <taxon>Fungi</taxon>
        <taxon>Dikarya</taxon>
        <taxon>Basidiomycota</taxon>
        <taxon>Pucciniomycotina</taxon>
        <taxon>Microbotryomycetes</taxon>
        <taxon>Sporidiobolales</taxon>
        <taxon>Sporidiobolaceae</taxon>
        <taxon>Rhodotorula</taxon>
    </lineage>
</organism>
<dbReference type="GO" id="GO:0005634">
    <property type="term" value="C:nucleus"/>
    <property type="evidence" value="ECO:0007669"/>
    <property type="project" value="TreeGrafter"/>
</dbReference>
<keyword evidence="2" id="KW-0819">tRNA processing</keyword>
<feature type="domain" description="Pseudouridine synthase I TruA alpha/beta" evidence="6">
    <location>
        <begin position="317"/>
        <end position="408"/>
    </location>
</feature>
<dbReference type="InterPro" id="IPR001406">
    <property type="entry name" value="PsdUridine_synth_TruA"/>
</dbReference>
<dbReference type="Gene3D" id="3.30.70.580">
    <property type="entry name" value="Pseudouridine synthase I, catalytic domain, N-terminal subdomain"/>
    <property type="match status" value="1"/>
</dbReference>
<gene>
    <name evidence="7" type="ORF">BMF94_3315</name>
</gene>
<dbReference type="GO" id="GO:0005737">
    <property type="term" value="C:cytoplasm"/>
    <property type="evidence" value="ECO:0007669"/>
    <property type="project" value="TreeGrafter"/>
</dbReference>
<evidence type="ECO:0000256" key="3">
    <source>
        <dbReference type="ARBA" id="ARBA00023235"/>
    </source>
</evidence>
<dbReference type="STRING" id="741276.A0A2S5BAG6"/>
<evidence type="ECO:0000256" key="5">
    <source>
        <dbReference type="SAM" id="MobiDB-lite"/>
    </source>
</evidence>
<feature type="compositionally biased region" description="Polar residues" evidence="5">
    <location>
        <begin position="542"/>
        <end position="553"/>
    </location>
</feature>